<dbReference type="GO" id="GO:0005615">
    <property type="term" value="C:extracellular space"/>
    <property type="evidence" value="ECO:0007669"/>
    <property type="project" value="InterPro"/>
</dbReference>
<dbReference type="EMBL" id="LR962863">
    <property type="protein sequence ID" value="CAD7360110.1"/>
    <property type="molecule type" value="Genomic_DNA"/>
</dbReference>
<evidence type="ECO:0000313" key="14">
    <source>
        <dbReference type="Proteomes" id="UP000572988"/>
    </source>
</evidence>
<evidence type="ECO:0000259" key="9">
    <source>
        <dbReference type="Pfam" id="PF12199"/>
    </source>
</evidence>
<organism evidence="12">
    <name type="scientific">Staphylococcus schleiferi</name>
    <dbReference type="NCBI Taxonomy" id="1295"/>
    <lineage>
        <taxon>Bacteria</taxon>
        <taxon>Bacillati</taxon>
        <taxon>Bacillota</taxon>
        <taxon>Bacilli</taxon>
        <taxon>Bacillales</taxon>
        <taxon>Staphylococcaceae</taxon>
        <taxon>Staphylococcus</taxon>
    </lineage>
</organism>
<dbReference type="SUPFAM" id="SSF158366">
    <property type="entry name" value="Efb C-domain-like"/>
    <property type="match status" value="1"/>
</dbReference>
<dbReference type="AlphaFoldDB" id="A0A7Z7QQK2"/>
<evidence type="ECO:0000313" key="12">
    <source>
        <dbReference type="EMBL" id="SUM89459.1"/>
    </source>
</evidence>
<evidence type="ECO:0000256" key="8">
    <source>
        <dbReference type="SAM" id="SignalP"/>
    </source>
</evidence>
<dbReference type="EMBL" id="UHEF01000001">
    <property type="protein sequence ID" value="SUM89459.1"/>
    <property type="molecule type" value="Genomic_DNA"/>
</dbReference>
<keyword evidence="4 8" id="KW-0732">Signal</keyword>
<evidence type="ECO:0000256" key="3">
    <source>
        <dbReference type="ARBA" id="ARBA00022525"/>
    </source>
</evidence>
<feature type="domain" description="Extracellular fibrinogen binding protein C-terminal" evidence="9">
    <location>
        <begin position="102"/>
        <end position="165"/>
    </location>
</feature>
<evidence type="ECO:0000256" key="1">
    <source>
        <dbReference type="ARBA" id="ARBA00004613"/>
    </source>
</evidence>
<dbReference type="Proteomes" id="UP000264146">
    <property type="component" value="Chromosome"/>
</dbReference>
<dbReference type="GO" id="GO:0001848">
    <property type="term" value="F:complement binding"/>
    <property type="evidence" value="ECO:0007669"/>
    <property type="project" value="InterPro"/>
</dbReference>
<evidence type="ECO:0000256" key="5">
    <source>
        <dbReference type="ARBA" id="ARBA00023026"/>
    </source>
</evidence>
<dbReference type="RefSeq" id="WP_016424813.1">
    <property type="nucleotide sequence ID" value="NZ_CABKRV010000001.1"/>
</dbReference>
<reference evidence="12" key="2">
    <citation type="submission" date="2018-06" db="EMBL/GenBank/DDBJ databases">
        <authorList>
            <consortium name="Pathogen Informatics"/>
            <person name="Doyle S."/>
        </authorList>
    </citation>
    <scope>NUCLEOTIDE SEQUENCE [LARGE SCALE GENOMIC DNA]</scope>
    <source>
        <strain evidence="12">NCTC12218</strain>
    </source>
</reference>
<dbReference type="GeneID" id="93790379"/>
<evidence type="ECO:0000313" key="10">
    <source>
        <dbReference type="EMBL" id="CAD7360110.1"/>
    </source>
</evidence>
<comment type="subcellular location">
    <subcellularLocation>
        <location evidence="1">Secreted</location>
    </subcellularLocation>
</comment>
<comment type="function">
    <text evidence="6">Extracellular fibrinogen-binding protein that plays an important role in virulence. By interacting with the alpha chain of fibrinogen and its derivative fibrin, enhances a non-functional interaction between fibrinogen and platelets and is responsible for repression of fibrinogen-dependent platelet aggregation. In addition, assembles a fibrinogen protective shield around the bacteria which results in impaired phagocytic clearance by the host. Mechanistically, interacts with host complement C3b deposited on the surface of the bacterium via its C-terminal and then recruits fibrinogen via its N-terminal.</text>
</comment>
<dbReference type="InterPro" id="IPR036233">
    <property type="entry name" value="Efb_C_sf"/>
</dbReference>
<reference evidence="10 13" key="3">
    <citation type="submission" date="2020-11" db="EMBL/GenBank/DDBJ databases">
        <authorList>
            <consortium name="Pathogen Informatics"/>
        </authorList>
    </citation>
    <scope>NUCLEOTIDE SEQUENCE [LARGE SCALE GENOMIC DNA]</scope>
    <source>
        <strain evidence="10 13">NCTC12218</strain>
    </source>
</reference>
<evidence type="ECO:0000313" key="13">
    <source>
        <dbReference type="Proteomes" id="UP000264146"/>
    </source>
</evidence>
<dbReference type="Pfam" id="PF12199">
    <property type="entry name" value="efb-c"/>
    <property type="match status" value="1"/>
</dbReference>
<proteinExistence type="predicted"/>
<dbReference type="EMBL" id="POVK01000007">
    <property type="protein sequence ID" value="NHA33572.1"/>
    <property type="molecule type" value="Genomic_DNA"/>
</dbReference>
<dbReference type="InterPro" id="IPR021033">
    <property type="entry name" value="Extracellular_fibrinogen-bd_C"/>
</dbReference>
<name>A0A7Z7QQK2_STASC</name>
<keyword evidence="3" id="KW-0964">Secreted</keyword>
<dbReference type="Gene3D" id="1.10.10.1270">
    <property type="entry name" value="Sbi, C3 binding domain IV"/>
    <property type="match status" value="1"/>
</dbReference>
<sequence length="165" mass="18710">MKNKLITKSLLAIATIGITATTFIGTADASQGYGPREKTPVSIKNNIVTYSDGTYKYQSRPHFNKTPKYIKFIHANNIVEYNDGTFSYGARPQINKAEKKSDLTIKREQQLANAKQLVTEFEKTHTVQAHRKAQRAVNIVSFEYKAQKDALQQRIENVLKQGYVK</sequence>
<keyword evidence="5" id="KW-0843">Virulence</keyword>
<accession>A0A7Z7QQK2</accession>
<feature type="signal peptide" evidence="8">
    <location>
        <begin position="1"/>
        <end position="29"/>
    </location>
</feature>
<gene>
    <name evidence="12" type="primary">fib_1</name>
    <name evidence="11" type="ORF">C1O36_03350</name>
    <name evidence="12" type="ORF">NCTC12218_01775</name>
</gene>
<evidence type="ECO:0000256" key="2">
    <source>
        <dbReference type="ARBA" id="ARBA00017236"/>
    </source>
</evidence>
<dbReference type="InterPro" id="IPR041909">
    <property type="entry name" value="Sbi_C3_db_domIV"/>
</dbReference>
<evidence type="ECO:0000313" key="11">
    <source>
        <dbReference type="EMBL" id="NHA33572.1"/>
    </source>
</evidence>
<feature type="chain" id="PRO_5044662688" description="Fibrinogen-binding protein" evidence="8">
    <location>
        <begin position="30"/>
        <end position="165"/>
    </location>
</feature>
<evidence type="ECO:0000256" key="4">
    <source>
        <dbReference type="ARBA" id="ARBA00022729"/>
    </source>
</evidence>
<protein>
    <recommendedName>
        <fullName evidence="2">Fibrinogen-binding protein</fullName>
    </recommendedName>
</protein>
<dbReference type="Proteomes" id="UP000572988">
    <property type="component" value="Unassembled WGS sequence"/>
</dbReference>
<reference evidence="11 14" key="1">
    <citation type="submission" date="2018-01" db="EMBL/GenBank/DDBJ databases">
        <title>Complete genome sequence of Staphylococcus Scheliferi isolated from human.</title>
        <authorList>
            <person name="Abouelkhair M.A."/>
            <person name="Bemis D.A."/>
            <person name="Kania S.A."/>
        </authorList>
    </citation>
    <scope>NUCLEOTIDE SEQUENCE [LARGE SCALE GENOMIC DNA]</scope>
    <source>
        <strain evidence="11 14">ATCC 43808</strain>
    </source>
</reference>
<evidence type="ECO:0000256" key="7">
    <source>
        <dbReference type="ARBA" id="ARBA00046383"/>
    </source>
</evidence>
<evidence type="ECO:0000256" key="6">
    <source>
        <dbReference type="ARBA" id="ARBA00045750"/>
    </source>
</evidence>
<keyword evidence="14" id="KW-1185">Reference proteome</keyword>
<comment type="subunit">
    <text evidence="7">Interacts with host fibrinogen alpha chain/FGA. Interacts with host complement protein C3.</text>
</comment>